<accession>A0ACB9YHV8</accession>
<evidence type="ECO:0000313" key="1">
    <source>
        <dbReference type="EMBL" id="KAI4858615.1"/>
    </source>
</evidence>
<keyword evidence="2" id="KW-1185">Reference proteome</keyword>
<comment type="caution">
    <text evidence="1">The sequence shown here is derived from an EMBL/GenBank/DDBJ whole genome shotgun (WGS) entry which is preliminary data.</text>
</comment>
<name>A0ACB9YHV8_9PEZI</name>
<proteinExistence type="predicted"/>
<reference evidence="1 2" key="1">
    <citation type="journal article" date="2022" name="New Phytol.">
        <title>Ecological generalism drives hyperdiversity of secondary metabolite gene clusters in xylarialean endophytes.</title>
        <authorList>
            <person name="Franco M.E.E."/>
            <person name="Wisecaver J.H."/>
            <person name="Arnold A.E."/>
            <person name="Ju Y.M."/>
            <person name="Slot J.C."/>
            <person name="Ahrendt S."/>
            <person name="Moore L.P."/>
            <person name="Eastman K.E."/>
            <person name="Scott K."/>
            <person name="Konkel Z."/>
            <person name="Mondo S.J."/>
            <person name="Kuo A."/>
            <person name="Hayes R.D."/>
            <person name="Haridas S."/>
            <person name="Andreopoulos B."/>
            <person name="Riley R."/>
            <person name="LaButti K."/>
            <person name="Pangilinan J."/>
            <person name="Lipzen A."/>
            <person name="Amirebrahimi M."/>
            <person name="Yan J."/>
            <person name="Adam C."/>
            <person name="Keymanesh K."/>
            <person name="Ng V."/>
            <person name="Louie K."/>
            <person name="Northen T."/>
            <person name="Drula E."/>
            <person name="Henrissat B."/>
            <person name="Hsieh H.M."/>
            <person name="Youens-Clark K."/>
            <person name="Lutzoni F."/>
            <person name="Miadlikowska J."/>
            <person name="Eastwood D.C."/>
            <person name="Hamelin R.C."/>
            <person name="Grigoriev I.V."/>
            <person name="U'Ren J.M."/>
        </authorList>
    </citation>
    <scope>NUCLEOTIDE SEQUENCE [LARGE SCALE GENOMIC DNA]</scope>
    <source>
        <strain evidence="1 2">CBS 119005</strain>
    </source>
</reference>
<evidence type="ECO:0000313" key="2">
    <source>
        <dbReference type="Proteomes" id="UP001497700"/>
    </source>
</evidence>
<sequence length="1225" mass="137536">MGSIYELDDVAELRQLQSTARRNLQVVPDPRALTAPRLLRQFLESQLDELNNTGCSCENHEMLLIGSQSFSLNNLCFVSAVCGRCRYHFHVKGDFQRPQKYINEHRHHMLIPCGQKSSDNLKEEQAGFNDTIGYARFICAIDDCLFNIEISVLPRRIEQEDVNKFGDKNRMQRNLDLARAKDPDRYEDFHDAQGLAVDGMLRKYLSDALRHTGGRPLRINKRNKKFLVAFGSDFDPLLKSIGFYEGEDAESGEPCWYITMPEEQKEPTPVRTLRARMEEALAELNILTYATTAPAWDDLLRAFQGDYPNTPMEFTSIAAISEIDTALLGCLSSYPPNFFSWAAISLAKLCPRDRDKYLDAGLRCIGDRNDDASTEIVVYKSQFDGTPSMDVRVQAAFTFFGANPTDNLAAGWFLERYYELINGQGTDEVKAQAQQHLEAIGNYLGRDIVSEIDPRIAGNVGETGLMSSSPNGSGRRMSYSSAARILNVEPSYTPEIIRGFVEHLVQEETVDRNKIIEAVDVISELKRQQDKPEEAAELQQIAEFIKATGGMPMLVSQPPSSPKPTAFVETPPGLRNIGNTCYLNSLLQYFYNVKVIRDLVLDFDQVKLDLDDATLAQRRTGGNGTSVNLEEAIVARQFIEMLQGLFSDLQKTAEIAAQPSQKLANTALSSARDILEQPQSQPPPLPARPSPAPPVPPKEDSGVASDAVNVTVESVNDKLETASSRSSQTLVDDNEDVPMTYIKLDQPVDTVSIVTPPIDDVDMQDPDESQVLDEKFAQVSRRLEQSDRSGTSQQDVEEIIGNILEHFMRAIRPDGPMPEKPELQADKITKTFFTTIMNYTVKRKGYPKDHPGLATEPPPLNVEVVPERWITAYPEEDNVASDGTSHSANGTSNRSCTLIQALDRYFKFEMIDDGNRGRYSCIKTVPPILHICIQRSTPKGKNKNPVLIPETLFLDRYLEAANDSSLWQARKRVWAISSRIAELDDLSRQDSKPAESTAQNPGASWLKTNDNGYEDFKNMDAGSLATMTSEAMEKTTEETDLQRTILEETGVLRKRKVSDSLESAIYKKIAFPGSIGTESVSDKFSDTIRDYRQSLEKKTREELEALHQKEQDAFDSMQKKYSIHAVICHRGGTAAGHYWVWIRDFKRNVWYRYNDETVTEDSRGTDAVLSDLNETGDPYYVAYVRDEMKDELVEVPQRHKFDAEDTPTAGEDVEMIEGVALDSRG</sequence>
<dbReference type="EMBL" id="MU393713">
    <property type="protein sequence ID" value="KAI4858615.1"/>
    <property type="molecule type" value="Genomic_DNA"/>
</dbReference>
<protein>
    <submittedName>
        <fullName evidence="1">Cysteine proteinase</fullName>
    </submittedName>
</protein>
<organism evidence="1 2">
    <name type="scientific">Hypoxylon rubiginosum</name>
    <dbReference type="NCBI Taxonomy" id="110542"/>
    <lineage>
        <taxon>Eukaryota</taxon>
        <taxon>Fungi</taxon>
        <taxon>Dikarya</taxon>
        <taxon>Ascomycota</taxon>
        <taxon>Pezizomycotina</taxon>
        <taxon>Sordariomycetes</taxon>
        <taxon>Xylariomycetidae</taxon>
        <taxon>Xylariales</taxon>
        <taxon>Hypoxylaceae</taxon>
        <taxon>Hypoxylon</taxon>
    </lineage>
</organism>
<dbReference type="Proteomes" id="UP001497700">
    <property type="component" value="Unassembled WGS sequence"/>
</dbReference>
<gene>
    <name evidence="1" type="ORF">F4820DRAFT_216224</name>
</gene>